<dbReference type="PANTHER" id="PTHR34480">
    <property type="entry name" value="OS01G0967800 PROTEIN-RELATED"/>
    <property type="match status" value="1"/>
</dbReference>
<dbReference type="PANTHER" id="PTHR34480:SF13">
    <property type="match status" value="1"/>
</dbReference>
<dbReference type="Proteomes" id="UP000015105">
    <property type="component" value="Chromosome 7D"/>
</dbReference>
<organism evidence="2 3">
    <name type="scientific">Aegilops tauschii subsp. strangulata</name>
    <name type="common">Goatgrass</name>
    <dbReference type="NCBI Taxonomy" id="200361"/>
    <lineage>
        <taxon>Eukaryota</taxon>
        <taxon>Viridiplantae</taxon>
        <taxon>Streptophyta</taxon>
        <taxon>Embryophyta</taxon>
        <taxon>Tracheophyta</taxon>
        <taxon>Spermatophyta</taxon>
        <taxon>Magnoliopsida</taxon>
        <taxon>Liliopsida</taxon>
        <taxon>Poales</taxon>
        <taxon>Poaceae</taxon>
        <taxon>BOP clade</taxon>
        <taxon>Pooideae</taxon>
        <taxon>Triticodae</taxon>
        <taxon>Triticeae</taxon>
        <taxon>Triticinae</taxon>
        <taxon>Aegilops</taxon>
    </lineage>
</organism>
<keyword evidence="3" id="KW-1185">Reference proteome</keyword>
<dbReference type="AlphaFoldDB" id="A0A453S0Q8"/>
<reference evidence="2" key="3">
    <citation type="journal article" date="2017" name="Nature">
        <title>Genome sequence of the progenitor of the wheat D genome Aegilops tauschii.</title>
        <authorList>
            <person name="Luo M.C."/>
            <person name="Gu Y.Q."/>
            <person name="Puiu D."/>
            <person name="Wang H."/>
            <person name="Twardziok S.O."/>
            <person name="Deal K.R."/>
            <person name="Huo N."/>
            <person name="Zhu T."/>
            <person name="Wang L."/>
            <person name="Wang Y."/>
            <person name="McGuire P.E."/>
            <person name="Liu S."/>
            <person name="Long H."/>
            <person name="Ramasamy R.K."/>
            <person name="Rodriguez J.C."/>
            <person name="Van S.L."/>
            <person name="Yuan L."/>
            <person name="Wang Z."/>
            <person name="Xia Z."/>
            <person name="Xiao L."/>
            <person name="Anderson O.D."/>
            <person name="Ouyang S."/>
            <person name="Liang Y."/>
            <person name="Zimin A.V."/>
            <person name="Pertea G."/>
            <person name="Qi P."/>
            <person name="Bennetzen J.L."/>
            <person name="Dai X."/>
            <person name="Dawson M.W."/>
            <person name="Muller H.G."/>
            <person name="Kugler K."/>
            <person name="Rivarola-Duarte L."/>
            <person name="Spannagl M."/>
            <person name="Mayer K.F.X."/>
            <person name="Lu F.H."/>
            <person name="Bevan M.W."/>
            <person name="Leroy P."/>
            <person name="Li P."/>
            <person name="You F.M."/>
            <person name="Sun Q."/>
            <person name="Liu Z."/>
            <person name="Lyons E."/>
            <person name="Wicker T."/>
            <person name="Salzberg S.L."/>
            <person name="Devos K.M."/>
            <person name="Dvorak J."/>
        </authorList>
    </citation>
    <scope>NUCLEOTIDE SEQUENCE [LARGE SCALE GENOMIC DNA]</scope>
    <source>
        <strain evidence="2">cv. AL8/78</strain>
    </source>
</reference>
<evidence type="ECO:0000313" key="2">
    <source>
        <dbReference type="EnsemblPlants" id="AET7Gv20778000.1"/>
    </source>
</evidence>
<dbReference type="EnsemblPlants" id="AET7Gv20778000.2">
    <property type="protein sequence ID" value="AET7Gv20778000.2"/>
    <property type="gene ID" value="AET7Gv20778000"/>
</dbReference>
<dbReference type="Gramene" id="AET7Gv20778000.2">
    <property type="protein sequence ID" value="AET7Gv20778000.2"/>
    <property type="gene ID" value="AET7Gv20778000"/>
</dbReference>
<sequence length="113" mass="12820">MLDENPAWTGQKRRKYEAPSLTSSSDAYGEAIGQDNAERPNEIADSPDELADLENDVISEEEFGGCLKVLATRRAPMIITGRRLDEEHQRELYERLTLYRIKASKLAQGCLHR</sequence>
<proteinExistence type="predicted"/>
<protein>
    <submittedName>
        <fullName evidence="2">Uncharacterized protein</fullName>
    </submittedName>
</protein>
<reference evidence="3" key="1">
    <citation type="journal article" date="2014" name="Science">
        <title>Ancient hybridizations among the ancestral genomes of bread wheat.</title>
        <authorList>
            <consortium name="International Wheat Genome Sequencing Consortium,"/>
            <person name="Marcussen T."/>
            <person name="Sandve S.R."/>
            <person name="Heier L."/>
            <person name="Spannagl M."/>
            <person name="Pfeifer M."/>
            <person name="Jakobsen K.S."/>
            <person name="Wulff B.B."/>
            <person name="Steuernagel B."/>
            <person name="Mayer K.F."/>
            <person name="Olsen O.A."/>
        </authorList>
    </citation>
    <scope>NUCLEOTIDE SEQUENCE [LARGE SCALE GENOMIC DNA]</scope>
    <source>
        <strain evidence="3">cv. AL8/78</strain>
    </source>
</reference>
<reference evidence="2" key="5">
    <citation type="journal article" date="2021" name="G3 (Bethesda)">
        <title>Aegilops tauschii genome assembly Aet v5.0 features greater sequence contiguity and improved annotation.</title>
        <authorList>
            <person name="Wang L."/>
            <person name="Zhu T."/>
            <person name="Rodriguez J.C."/>
            <person name="Deal K.R."/>
            <person name="Dubcovsky J."/>
            <person name="McGuire P.E."/>
            <person name="Lux T."/>
            <person name="Spannagl M."/>
            <person name="Mayer K.F.X."/>
            <person name="Baldrich P."/>
            <person name="Meyers B.C."/>
            <person name="Huo N."/>
            <person name="Gu Y.Q."/>
            <person name="Zhou H."/>
            <person name="Devos K.M."/>
            <person name="Bennetzen J.L."/>
            <person name="Unver T."/>
            <person name="Budak H."/>
            <person name="Gulick P.J."/>
            <person name="Galiba G."/>
            <person name="Kalapos B."/>
            <person name="Nelson D.R."/>
            <person name="Li P."/>
            <person name="You F.M."/>
            <person name="Luo M.C."/>
            <person name="Dvorak J."/>
        </authorList>
    </citation>
    <scope>NUCLEOTIDE SEQUENCE [LARGE SCALE GENOMIC DNA]</scope>
    <source>
        <strain evidence="2">cv. AL8/78</strain>
    </source>
</reference>
<feature type="region of interest" description="Disordered" evidence="1">
    <location>
        <begin position="1"/>
        <end position="44"/>
    </location>
</feature>
<accession>A0A453S0Q8</accession>
<dbReference type="EnsemblPlants" id="AET7Gv20778000.1">
    <property type="protein sequence ID" value="AET7Gv20778000.1"/>
    <property type="gene ID" value="AET7Gv20778000"/>
</dbReference>
<name>A0A453S0Q8_AEGTS</name>
<evidence type="ECO:0000256" key="1">
    <source>
        <dbReference type="SAM" id="MobiDB-lite"/>
    </source>
</evidence>
<dbReference type="RefSeq" id="XP_073359537.1">
    <property type="nucleotide sequence ID" value="XM_073503436.1"/>
</dbReference>
<dbReference type="Gramene" id="AET7Gv20778000.1">
    <property type="protein sequence ID" value="AET7Gv20778000.1"/>
    <property type="gene ID" value="AET7Gv20778000"/>
</dbReference>
<reference evidence="3" key="2">
    <citation type="journal article" date="2017" name="Nat. Plants">
        <title>The Aegilops tauschii genome reveals multiple impacts of transposons.</title>
        <authorList>
            <person name="Zhao G."/>
            <person name="Zou C."/>
            <person name="Li K."/>
            <person name="Wang K."/>
            <person name="Li T."/>
            <person name="Gao L."/>
            <person name="Zhang X."/>
            <person name="Wang H."/>
            <person name="Yang Z."/>
            <person name="Liu X."/>
            <person name="Jiang W."/>
            <person name="Mao L."/>
            <person name="Kong X."/>
            <person name="Jiao Y."/>
            <person name="Jia J."/>
        </authorList>
    </citation>
    <scope>NUCLEOTIDE SEQUENCE [LARGE SCALE GENOMIC DNA]</scope>
    <source>
        <strain evidence="3">cv. AL8/78</strain>
    </source>
</reference>
<evidence type="ECO:0000313" key="3">
    <source>
        <dbReference type="Proteomes" id="UP000015105"/>
    </source>
</evidence>
<reference evidence="2" key="4">
    <citation type="submission" date="2019-03" db="UniProtKB">
        <authorList>
            <consortium name="EnsemblPlants"/>
        </authorList>
    </citation>
    <scope>IDENTIFICATION</scope>
</reference>
<dbReference type="GeneID" id="120969914"/>